<feature type="domain" description="STAS" evidence="7">
    <location>
        <begin position="199"/>
        <end position="381"/>
    </location>
</feature>
<feature type="transmembrane region" description="Helical" evidence="6">
    <location>
        <begin position="86"/>
        <end position="107"/>
    </location>
</feature>
<keyword evidence="3 6" id="KW-1133">Transmembrane helix</keyword>
<dbReference type="InterPro" id="IPR011547">
    <property type="entry name" value="SLC26A/SulP_dom"/>
</dbReference>
<evidence type="ECO:0000256" key="4">
    <source>
        <dbReference type="ARBA" id="ARBA00023136"/>
    </source>
</evidence>
<dbReference type="EMBL" id="CANHGI010000002">
    <property type="protein sequence ID" value="CAI5443441.1"/>
    <property type="molecule type" value="Genomic_DNA"/>
</dbReference>
<dbReference type="Pfam" id="PF01740">
    <property type="entry name" value="STAS"/>
    <property type="match status" value="1"/>
</dbReference>
<name>A0A9P1N0R1_9PELO</name>
<evidence type="ECO:0000256" key="1">
    <source>
        <dbReference type="ARBA" id="ARBA00004141"/>
    </source>
</evidence>
<evidence type="ECO:0000256" key="3">
    <source>
        <dbReference type="ARBA" id="ARBA00022989"/>
    </source>
</evidence>
<gene>
    <name evidence="8" type="ORF">CAMP_LOCUS6078</name>
</gene>
<dbReference type="PANTHER" id="PTHR11814">
    <property type="entry name" value="SULFATE TRANSPORTER"/>
    <property type="match status" value="1"/>
</dbReference>
<accession>A0A9P1N0R1</accession>
<reference evidence="8" key="1">
    <citation type="submission" date="2022-11" db="EMBL/GenBank/DDBJ databases">
        <authorList>
            <person name="Kikuchi T."/>
        </authorList>
    </citation>
    <scope>NUCLEOTIDE SEQUENCE</scope>
    <source>
        <strain evidence="8">PS1010</strain>
    </source>
</reference>
<dbReference type="InterPro" id="IPR001902">
    <property type="entry name" value="SLC26A/SulP_fam"/>
</dbReference>
<evidence type="ECO:0000259" key="7">
    <source>
        <dbReference type="PROSITE" id="PS50801"/>
    </source>
</evidence>
<feature type="region of interest" description="Disordered" evidence="5">
    <location>
        <begin position="449"/>
        <end position="472"/>
    </location>
</feature>
<dbReference type="AlphaFoldDB" id="A0A9P1N0R1"/>
<evidence type="ECO:0000256" key="2">
    <source>
        <dbReference type="ARBA" id="ARBA00022692"/>
    </source>
</evidence>
<dbReference type="OrthoDB" id="288203at2759"/>
<feature type="transmembrane region" description="Helical" evidence="6">
    <location>
        <begin position="17"/>
        <end position="36"/>
    </location>
</feature>
<evidence type="ECO:0000313" key="9">
    <source>
        <dbReference type="Proteomes" id="UP001152747"/>
    </source>
</evidence>
<feature type="transmembrane region" description="Helical" evidence="6">
    <location>
        <begin position="48"/>
        <end position="66"/>
    </location>
</feature>
<dbReference type="SUPFAM" id="SSF52091">
    <property type="entry name" value="SpoIIaa-like"/>
    <property type="match status" value="1"/>
</dbReference>
<dbReference type="PROSITE" id="PS50801">
    <property type="entry name" value="STAS"/>
    <property type="match status" value="1"/>
</dbReference>
<keyword evidence="2 6" id="KW-0812">Transmembrane</keyword>
<dbReference type="InterPro" id="IPR002645">
    <property type="entry name" value="STAS_dom"/>
</dbReference>
<feature type="transmembrane region" description="Helical" evidence="6">
    <location>
        <begin position="113"/>
        <end position="131"/>
    </location>
</feature>
<feature type="transmembrane region" description="Helical" evidence="6">
    <location>
        <begin position="143"/>
        <end position="175"/>
    </location>
</feature>
<evidence type="ECO:0000313" key="8">
    <source>
        <dbReference type="EMBL" id="CAI5443441.1"/>
    </source>
</evidence>
<feature type="compositionally biased region" description="Basic and acidic residues" evidence="5">
    <location>
        <begin position="456"/>
        <end position="472"/>
    </location>
</feature>
<dbReference type="Gene3D" id="3.30.750.24">
    <property type="entry name" value="STAS domain"/>
    <property type="match status" value="1"/>
</dbReference>
<organism evidence="8 9">
    <name type="scientific">Caenorhabditis angaria</name>
    <dbReference type="NCBI Taxonomy" id="860376"/>
    <lineage>
        <taxon>Eukaryota</taxon>
        <taxon>Metazoa</taxon>
        <taxon>Ecdysozoa</taxon>
        <taxon>Nematoda</taxon>
        <taxon>Chromadorea</taxon>
        <taxon>Rhabditida</taxon>
        <taxon>Rhabditina</taxon>
        <taxon>Rhabditomorpha</taxon>
        <taxon>Rhabditoidea</taxon>
        <taxon>Rhabditidae</taxon>
        <taxon>Peloderinae</taxon>
        <taxon>Caenorhabditis</taxon>
    </lineage>
</organism>
<dbReference type="GO" id="GO:0016020">
    <property type="term" value="C:membrane"/>
    <property type="evidence" value="ECO:0007669"/>
    <property type="project" value="UniProtKB-SubCell"/>
</dbReference>
<dbReference type="CDD" id="cd07042">
    <property type="entry name" value="STAS_SulP_like_sulfate_transporter"/>
    <property type="match status" value="1"/>
</dbReference>
<comment type="caution">
    <text evidence="8">The sequence shown here is derived from an EMBL/GenBank/DDBJ whole genome shotgun (WGS) entry which is preliminary data.</text>
</comment>
<dbReference type="GO" id="GO:0055085">
    <property type="term" value="P:transmembrane transport"/>
    <property type="evidence" value="ECO:0007669"/>
    <property type="project" value="InterPro"/>
</dbReference>
<dbReference type="Pfam" id="PF00916">
    <property type="entry name" value="Sulfate_transp"/>
    <property type="match status" value="1"/>
</dbReference>
<sequence length="472" mass="52916">MFFIEARHILLSNKRPAISIAIISFVIHIALCKLIAKKLNYVIDSNQEWMALGLMHTTSAFFGCFAGGSSLGRTMMQMKIGTKTQLSTIVCAMVLVVFVMGAGRFIYFLPKPVLASIVVMAMKDLFVQLYTAMTIRKTSFFDFMIFVITLTAVLILNVNYGLVVGVAFALLTVVFRTQWADSTLLGRVKGTNHFKGLSHYGAALEIPGIKVFRFDSPLYFANSELFLSRVYSTCGLNPVLVRGKLAEEEKRAKAAEKKRKRREDAEMLLPNTKDETQLEVKGHHVKALNEKTTEKSMGRKEEYEITQLTHIIIDCSSIPYIDLMGLDAIVQIYQEYKTIDIDVLFANTKEVCRQLFDVTDFFKKVPINRMFVSISDAVQQAKLEQQAKYLQGNDQSLRAAPNPIKPLATNQPVAKSVAQKTMPLGGDFTNTALQLPPTQSASVATMVEKSIFSEENPDKRRQKMGEDLDKTQ</sequence>
<keyword evidence="4 6" id="KW-0472">Membrane</keyword>
<keyword evidence="9" id="KW-1185">Reference proteome</keyword>
<evidence type="ECO:0000256" key="5">
    <source>
        <dbReference type="SAM" id="MobiDB-lite"/>
    </source>
</evidence>
<dbReference type="Proteomes" id="UP001152747">
    <property type="component" value="Unassembled WGS sequence"/>
</dbReference>
<comment type="subcellular location">
    <subcellularLocation>
        <location evidence="1">Membrane</location>
        <topology evidence="1">Multi-pass membrane protein</topology>
    </subcellularLocation>
</comment>
<protein>
    <recommendedName>
        <fullName evidence="7">STAS domain-containing protein</fullName>
    </recommendedName>
</protein>
<evidence type="ECO:0000256" key="6">
    <source>
        <dbReference type="SAM" id="Phobius"/>
    </source>
</evidence>
<dbReference type="InterPro" id="IPR036513">
    <property type="entry name" value="STAS_dom_sf"/>
</dbReference>
<proteinExistence type="predicted"/>